<feature type="compositionally biased region" description="Basic and acidic residues" evidence="1">
    <location>
        <begin position="399"/>
        <end position="416"/>
    </location>
</feature>
<sequence>MLAHTPAFLSPGGSTASGSSCGGAAHFATAIRGAALASSDDGELHDPSYAESLRALHARIGQASSSSSSSTAAAAGSSRSGTPRRRSALLAAHPSPRSSPRLGGNTSLPTTPRLGAAAASDSSSDSDSDAEDAAADALYRRRLSASSSAQHDDDYSSRPPSLSTTRRASSRRASYATADLGCTTSGSASPFTPGTPLLLSANCSRTPRRPTSRDSTCSRTGRSLLSLDAPSSPTLASSGGCARRGSRKAAQQETTALDNWAGGFTGIVDVERRRATSTHSEEPQATAEAQPTRHEERKSTRRAFSAAPLGHRSRSAPRSRRAESAPPPHDGLSAPHMAPSSSDSGSSSHSHSSRPALPTPSRLSSNGRPMLSTIISSGAPERLIRTRTPLDTNADASDSDVKASSEHVAADAEKRSHALRRCVQSAWLGVRFKALNAKRRLGKHEADEKAW</sequence>
<evidence type="ECO:0000256" key="1">
    <source>
        <dbReference type="SAM" id="MobiDB-lite"/>
    </source>
</evidence>
<dbReference type="EMBL" id="KZ819287">
    <property type="protein sequence ID" value="PWN99836.1"/>
    <property type="molecule type" value="Genomic_DNA"/>
</dbReference>
<feature type="region of interest" description="Disordered" evidence="1">
    <location>
        <begin position="273"/>
        <end position="416"/>
    </location>
</feature>
<feature type="compositionally biased region" description="Acidic residues" evidence="1">
    <location>
        <begin position="124"/>
        <end position="134"/>
    </location>
</feature>
<feature type="compositionally biased region" description="Basic and acidic residues" evidence="1">
    <location>
        <begin position="273"/>
        <end position="282"/>
    </location>
</feature>
<feature type="region of interest" description="Disordered" evidence="1">
    <location>
        <begin position="1"/>
        <end position="22"/>
    </location>
</feature>
<gene>
    <name evidence="2" type="ORF">FA09DRAFT_328616</name>
</gene>
<organism evidence="2 3">
    <name type="scientific">Tilletiopsis washingtonensis</name>
    <dbReference type="NCBI Taxonomy" id="58919"/>
    <lineage>
        <taxon>Eukaryota</taxon>
        <taxon>Fungi</taxon>
        <taxon>Dikarya</taxon>
        <taxon>Basidiomycota</taxon>
        <taxon>Ustilaginomycotina</taxon>
        <taxon>Exobasidiomycetes</taxon>
        <taxon>Entylomatales</taxon>
        <taxon>Entylomatales incertae sedis</taxon>
        <taxon>Tilletiopsis</taxon>
    </lineage>
</organism>
<evidence type="ECO:0000313" key="2">
    <source>
        <dbReference type="EMBL" id="PWN99836.1"/>
    </source>
</evidence>
<name>A0A316ZF23_9BASI</name>
<feature type="compositionally biased region" description="Low complexity" evidence="1">
    <location>
        <begin position="10"/>
        <end position="22"/>
    </location>
</feature>
<feature type="compositionally biased region" description="Polar residues" evidence="1">
    <location>
        <begin position="182"/>
        <end position="192"/>
    </location>
</feature>
<evidence type="ECO:0000313" key="3">
    <source>
        <dbReference type="Proteomes" id="UP000245946"/>
    </source>
</evidence>
<accession>A0A316ZF23</accession>
<dbReference type="AlphaFoldDB" id="A0A316ZF23"/>
<reference evidence="2 3" key="1">
    <citation type="journal article" date="2018" name="Mol. Biol. Evol.">
        <title>Broad Genomic Sampling Reveals a Smut Pathogenic Ancestry of the Fungal Clade Ustilaginomycotina.</title>
        <authorList>
            <person name="Kijpornyongpan T."/>
            <person name="Mondo S.J."/>
            <person name="Barry K."/>
            <person name="Sandor L."/>
            <person name="Lee J."/>
            <person name="Lipzen A."/>
            <person name="Pangilinan J."/>
            <person name="LaButti K."/>
            <person name="Hainaut M."/>
            <person name="Henrissat B."/>
            <person name="Grigoriev I.V."/>
            <person name="Spatafora J.W."/>
            <person name="Aime M.C."/>
        </authorList>
    </citation>
    <scope>NUCLEOTIDE SEQUENCE [LARGE SCALE GENOMIC DNA]</scope>
    <source>
        <strain evidence="2 3">MCA 4186</strain>
    </source>
</reference>
<feature type="compositionally biased region" description="Low complexity" evidence="1">
    <location>
        <begin position="63"/>
        <end position="81"/>
    </location>
</feature>
<feature type="compositionally biased region" description="Low complexity" evidence="1">
    <location>
        <begin position="340"/>
        <end position="350"/>
    </location>
</feature>
<dbReference type="RefSeq" id="XP_025600115.1">
    <property type="nucleotide sequence ID" value="XM_025741842.1"/>
</dbReference>
<dbReference type="GeneID" id="37269386"/>
<keyword evidence="3" id="KW-1185">Reference proteome</keyword>
<proteinExistence type="predicted"/>
<feature type="region of interest" description="Disordered" evidence="1">
    <location>
        <begin position="59"/>
        <end position="257"/>
    </location>
</feature>
<dbReference type="Proteomes" id="UP000245946">
    <property type="component" value="Unassembled WGS sequence"/>
</dbReference>
<feature type="compositionally biased region" description="Low complexity" evidence="1">
    <location>
        <begin position="157"/>
        <end position="178"/>
    </location>
</feature>
<protein>
    <submittedName>
        <fullName evidence="2">Uncharacterized protein</fullName>
    </submittedName>
</protein>